<accession>A0A0K1Y8B6</accession>
<dbReference type="KEGG" id="vg:26633605"/>
<reference evidence="2 3" key="1">
    <citation type="submission" date="2015-06" db="EMBL/GenBank/DDBJ databases">
        <authorList>
            <person name="Ali D.J."/>
            <person name="Quadri S.Y."/>
            <person name="Delwel I.O."/>
            <person name="Rosado J.E."/>
            <person name="Bhuiyan S."/>
            <person name="Layton S.R."/>
            <person name="Benjamin R.C."/>
            <person name="Hughes L.E."/>
            <person name="Bradley K.W."/>
            <person name="Asai D.J."/>
            <person name="Bowman C.A."/>
            <person name="Russell D.A."/>
            <person name="Pope W.H."/>
            <person name="Jacobs-Sera D."/>
            <person name="Hendrix R.W."/>
            <person name="Hatfull G.F."/>
        </authorList>
    </citation>
    <scope>NUCLEOTIDE SEQUENCE [LARGE SCALE GENOMIC DNA]</scope>
</reference>
<gene>
    <name evidence="2" type="ORF">SEA_CALIBURN_17</name>
</gene>
<organism evidence="2 3">
    <name type="scientific">Streptomyces phage Caliburn</name>
    <dbReference type="NCBI Taxonomy" id="1690425"/>
    <lineage>
        <taxon>Viruses</taxon>
        <taxon>Duplodnaviria</taxon>
        <taxon>Heunggongvirae</taxon>
        <taxon>Uroviricota</taxon>
        <taxon>Caudoviricetes</taxon>
        <taxon>Arquatrovirinae</taxon>
        <taxon>Likavirus</taxon>
        <taxon>Likavirus caliburn</taxon>
    </lineage>
</organism>
<dbReference type="EMBL" id="KT152029">
    <property type="protein sequence ID" value="AKY03327.1"/>
    <property type="molecule type" value="Genomic_DNA"/>
</dbReference>
<dbReference type="InterPro" id="IPR020132">
    <property type="entry name" value="Gp24/Gp25"/>
</dbReference>
<sequence length="238" mass="25855">MASYSLDSIREAAEAKYGSTDIDLGNGVVRLLNPLRLPKTKRDELASLQDKLEQDGVDQETVLSDAIVLVAESESKGKALLKAVGGDLAVLAEIFETYGKGTQVGGSLSLARLVDDYGEGLYPDLRFYYGIDLAEVIAGRGPSPSLVNLLVQRLPDTSLTVALASGGREHFGWGVDRHITTDIFDALNQNTRATGNWGKKGAPKIPEYPRPKVKKSVQKDGTKKKVRVADLFKQLSRR</sequence>
<dbReference type="OrthoDB" id="7980at10239"/>
<dbReference type="GeneID" id="26633605"/>
<dbReference type="Pfam" id="PF17388">
    <property type="entry name" value="GP24_25"/>
    <property type="match status" value="1"/>
</dbReference>
<name>A0A0K1Y8B6_9CAUD</name>
<keyword evidence="3" id="KW-1185">Reference proteome</keyword>
<dbReference type="Proteomes" id="UP000202677">
    <property type="component" value="Genome"/>
</dbReference>
<dbReference type="RefSeq" id="YP_009207113.1">
    <property type="nucleotide sequence ID" value="NC_028892.1"/>
</dbReference>
<protein>
    <submittedName>
        <fullName evidence="2">Tail assembly chaperone</fullName>
    </submittedName>
</protein>
<evidence type="ECO:0000313" key="2">
    <source>
        <dbReference type="EMBL" id="AKY03327.1"/>
    </source>
</evidence>
<evidence type="ECO:0000256" key="1">
    <source>
        <dbReference type="SAM" id="MobiDB-lite"/>
    </source>
</evidence>
<proteinExistence type="predicted"/>
<feature type="region of interest" description="Disordered" evidence="1">
    <location>
        <begin position="195"/>
        <end position="223"/>
    </location>
</feature>
<evidence type="ECO:0000313" key="3">
    <source>
        <dbReference type="Proteomes" id="UP000202677"/>
    </source>
</evidence>